<organism evidence="3 4">
    <name type="scientific">Elsinoe australis</name>
    <dbReference type="NCBI Taxonomy" id="40998"/>
    <lineage>
        <taxon>Eukaryota</taxon>
        <taxon>Fungi</taxon>
        <taxon>Dikarya</taxon>
        <taxon>Ascomycota</taxon>
        <taxon>Pezizomycotina</taxon>
        <taxon>Dothideomycetes</taxon>
        <taxon>Dothideomycetidae</taxon>
        <taxon>Myriangiales</taxon>
        <taxon>Elsinoaceae</taxon>
        <taxon>Elsinoe</taxon>
    </lineage>
</organism>
<dbReference type="AlphaFoldDB" id="A0A4U7B6L9"/>
<proteinExistence type="predicted"/>
<name>A0A4U7B6L9_9PEZI</name>
<dbReference type="SUPFAM" id="SSF56059">
    <property type="entry name" value="Glutathione synthetase ATP-binding domain-like"/>
    <property type="match status" value="1"/>
</dbReference>
<dbReference type="SUPFAM" id="SSF51735">
    <property type="entry name" value="NAD(P)-binding Rossmann-fold domains"/>
    <property type="match status" value="1"/>
</dbReference>
<dbReference type="GO" id="GO:0005524">
    <property type="term" value="F:ATP binding"/>
    <property type="evidence" value="ECO:0007669"/>
    <property type="project" value="UniProtKB-UniRule"/>
</dbReference>
<gene>
    <name evidence="3" type="ORF">C1H76_2484</name>
</gene>
<keyword evidence="1 3" id="KW-0067">ATP-binding</keyword>
<evidence type="ECO:0000313" key="3">
    <source>
        <dbReference type="EMBL" id="TKX25251.1"/>
    </source>
</evidence>
<dbReference type="EMBL" id="PTQR01000030">
    <property type="protein sequence ID" value="TKX25251.1"/>
    <property type="molecule type" value="Genomic_DNA"/>
</dbReference>
<evidence type="ECO:0000313" key="4">
    <source>
        <dbReference type="Proteomes" id="UP000308133"/>
    </source>
</evidence>
<evidence type="ECO:0000259" key="2">
    <source>
        <dbReference type="PROSITE" id="PS50975"/>
    </source>
</evidence>
<dbReference type="InterPro" id="IPR011761">
    <property type="entry name" value="ATP-grasp"/>
</dbReference>
<keyword evidence="1" id="KW-0547">Nucleotide-binding</keyword>
<evidence type="ECO:0000256" key="1">
    <source>
        <dbReference type="PROSITE-ProRule" id="PRU00409"/>
    </source>
</evidence>
<dbReference type="InterPro" id="IPR036291">
    <property type="entry name" value="NAD(P)-bd_dom_sf"/>
</dbReference>
<reference evidence="3 4" key="1">
    <citation type="submission" date="2018-02" db="EMBL/GenBank/DDBJ databases">
        <title>Draft genome sequences of Elsinoe sp., causing black scab on jojoba.</title>
        <authorList>
            <person name="Stodart B."/>
            <person name="Jeffress S."/>
            <person name="Ash G."/>
            <person name="Arun Chinnappa K."/>
        </authorList>
    </citation>
    <scope>NUCLEOTIDE SEQUENCE [LARGE SCALE GENOMIC DNA]</scope>
    <source>
        <strain evidence="3 4">Hillstone_2</strain>
    </source>
</reference>
<dbReference type="GO" id="GO:0046872">
    <property type="term" value="F:metal ion binding"/>
    <property type="evidence" value="ECO:0007669"/>
    <property type="project" value="InterPro"/>
</dbReference>
<protein>
    <submittedName>
        <fullName evidence="3">Putative ATP-binding protein 1</fullName>
    </submittedName>
</protein>
<accession>A0A4U7B6L9</accession>
<sequence length="520" mass="58087">MLDAQSSRLAHAWQNLQLLILSLLVLPASTALVSASLLIRPFLSGTPDKHRRHVRSTNTPYLQPRTILVTGVGMTKGLALARLFYAAGHNVIGADFEPSFLPTTCGRLSRSLKAFHKLHKPDGSIEGSARYAESLLNIIRKEKVDLWVSCSGVASAVEDGRAKEMIEAITPCKAIQYDVAMTNILHEKHTFIDFTRSIRLPVPETHNITSHAAASQILSKARSTGIKFIMKYTGTDDAFRANMTLLPLSTPAATEAYISRFPISPTRPWILQQFITGPEFCTHALIINNAVTCFVACPSSELLMHYTALPQSSALSRAMLSFTRHFVENCPDNFTGHLSFDFLIDQAQADSAARGTIDAEDVRLYPIECNPRAHTAVVLFADTPEMVSEGYMRIFDAPKEAVQSGKGQERKVNGTKVHEPVYPRKPGKYYWLPHDLVTLVLLPVLGLVSRDGTSVAKVTEEWRTFVEHVWGWKDGTFEIWDPLPAWWLWNISWPYVFLKSLVYGEKWSRVNVSTMKVFGC</sequence>
<dbReference type="PROSITE" id="PS50975">
    <property type="entry name" value="ATP_GRASP"/>
    <property type="match status" value="1"/>
</dbReference>
<comment type="caution">
    <text evidence="3">The sequence shown here is derived from an EMBL/GenBank/DDBJ whole genome shotgun (WGS) entry which is preliminary data.</text>
</comment>
<dbReference type="Gene3D" id="3.30.470.20">
    <property type="entry name" value="ATP-grasp fold, B domain"/>
    <property type="match status" value="1"/>
</dbReference>
<feature type="domain" description="ATP-grasp" evidence="2">
    <location>
        <begin position="192"/>
        <end position="396"/>
    </location>
</feature>
<dbReference type="Proteomes" id="UP000308133">
    <property type="component" value="Unassembled WGS sequence"/>
</dbReference>
<dbReference type="Gene3D" id="3.40.50.20">
    <property type="match status" value="1"/>
</dbReference>